<organism evidence="1 2">
    <name type="scientific">Funneliformis mosseae</name>
    <name type="common">Endomycorrhizal fungus</name>
    <name type="synonym">Glomus mosseae</name>
    <dbReference type="NCBI Taxonomy" id="27381"/>
    <lineage>
        <taxon>Eukaryota</taxon>
        <taxon>Fungi</taxon>
        <taxon>Fungi incertae sedis</taxon>
        <taxon>Mucoromycota</taxon>
        <taxon>Glomeromycotina</taxon>
        <taxon>Glomeromycetes</taxon>
        <taxon>Glomerales</taxon>
        <taxon>Glomeraceae</taxon>
        <taxon>Funneliformis</taxon>
    </lineage>
</organism>
<keyword evidence="2" id="KW-1185">Reference proteome</keyword>
<protein>
    <submittedName>
        <fullName evidence="1">11913_t:CDS:1</fullName>
    </submittedName>
</protein>
<proteinExistence type="predicted"/>
<evidence type="ECO:0000313" key="2">
    <source>
        <dbReference type="Proteomes" id="UP000789375"/>
    </source>
</evidence>
<sequence>MEEEYISDFGSMDNNQYVSLNNINEGWDDIITEKDIFEDSNIDLNNKEFTDNPNFFQLNMNAFQSARYFSTITDNIDDNILELD</sequence>
<comment type="caution">
    <text evidence="1">The sequence shown here is derived from an EMBL/GenBank/DDBJ whole genome shotgun (WGS) entry which is preliminary data.</text>
</comment>
<name>A0A9N8V2T6_FUNMO</name>
<gene>
    <name evidence="1" type="ORF">FMOSSE_LOCUS532</name>
</gene>
<accession>A0A9N8V2T6</accession>
<dbReference type="Proteomes" id="UP000789375">
    <property type="component" value="Unassembled WGS sequence"/>
</dbReference>
<evidence type="ECO:0000313" key="1">
    <source>
        <dbReference type="EMBL" id="CAG8437650.1"/>
    </source>
</evidence>
<dbReference type="AlphaFoldDB" id="A0A9N8V2T6"/>
<dbReference type="EMBL" id="CAJVPP010000049">
    <property type="protein sequence ID" value="CAG8437650.1"/>
    <property type="molecule type" value="Genomic_DNA"/>
</dbReference>
<reference evidence="1" key="1">
    <citation type="submission" date="2021-06" db="EMBL/GenBank/DDBJ databases">
        <authorList>
            <person name="Kallberg Y."/>
            <person name="Tangrot J."/>
            <person name="Rosling A."/>
        </authorList>
    </citation>
    <scope>NUCLEOTIDE SEQUENCE</scope>
    <source>
        <strain evidence="1">87-6 pot B 2015</strain>
    </source>
</reference>
<feature type="non-terminal residue" evidence="1">
    <location>
        <position position="84"/>
    </location>
</feature>